<organism evidence="4 5">
    <name type="scientific">Streptococcus mitis</name>
    <dbReference type="NCBI Taxonomy" id="28037"/>
    <lineage>
        <taxon>Bacteria</taxon>
        <taxon>Bacillati</taxon>
        <taxon>Bacillota</taxon>
        <taxon>Bacilli</taxon>
        <taxon>Lactobacillales</taxon>
        <taxon>Streptococcaceae</taxon>
        <taxon>Streptococcus</taxon>
        <taxon>Streptococcus mitis group</taxon>
    </lineage>
</organism>
<keyword evidence="3" id="KW-0479">Metal-binding</keyword>
<dbReference type="GO" id="GO:0016787">
    <property type="term" value="F:hydrolase activity"/>
    <property type="evidence" value="ECO:0007669"/>
    <property type="project" value="UniProtKB-KW"/>
</dbReference>
<dbReference type="PANTHER" id="PTHR13778">
    <property type="entry name" value="GLYCOSYLTRANSFERASE 8 DOMAIN-CONTAINING PROTEIN"/>
    <property type="match status" value="1"/>
</dbReference>
<keyword evidence="4" id="KW-0378">Hydrolase</keyword>
<dbReference type="InterPro" id="IPR002495">
    <property type="entry name" value="Glyco_trans_8"/>
</dbReference>
<dbReference type="Gene3D" id="3.90.550.10">
    <property type="entry name" value="Spore Coat Polysaccharide Biosynthesis Protein SpsA, Chain A"/>
    <property type="match status" value="1"/>
</dbReference>
<keyword evidence="1" id="KW-0328">Glycosyltransferase</keyword>
<keyword evidence="2" id="KW-0808">Transferase</keyword>
<dbReference type="InterPro" id="IPR050748">
    <property type="entry name" value="Glycosyltrans_8_dom-fam"/>
</dbReference>
<dbReference type="InterPro" id="IPR029044">
    <property type="entry name" value="Nucleotide-diphossugar_trans"/>
</dbReference>
<gene>
    <name evidence="4" type="ORF">GEZ84_05950</name>
</gene>
<comment type="caution">
    <text evidence="4">The sequence shown here is derived from an EMBL/GenBank/DDBJ whole genome shotgun (WGS) entry which is preliminary data.</text>
</comment>
<protein>
    <submittedName>
        <fullName evidence="4">Glycosyl hydrolase family 8</fullName>
    </submittedName>
</protein>
<dbReference type="AlphaFoldDB" id="A0A6I1TVV8"/>
<dbReference type="PANTHER" id="PTHR13778:SF47">
    <property type="entry name" value="LIPOPOLYSACCHARIDE 1,3-GALACTOSYLTRANSFERASE"/>
    <property type="match status" value="1"/>
</dbReference>
<evidence type="ECO:0000256" key="3">
    <source>
        <dbReference type="ARBA" id="ARBA00022723"/>
    </source>
</evidence>
<proteinExistence type="predicted"/>
<dbReference type="GO" id="GO:0046872">
    <property type="term" value="F:metal ion binding"/>
    <property type="evidence" value="ECO:0007669"/>
    <property type="project" value="UniProtKB-KW"/>
</dbReference>
<dbReference type="RefSeq" id="WP_153223854.1">
    <property type="nucleotide sequence ID" value="NZ_WIJP01000007.1"/>
</dbReference>
<dbReference type="GO" id="GO:0016757">
    <property type="term" value="F:glycosyltransferase activity"/>
    <property type="evidence" value="ECO:0007669"/>
    <property type="project" value="UniProtKB-KW"/>
</dbReference>
<dbReference type="SUPFAM" id="SSF53448">
    <property type="entry name" value="Nucleotide-diphospho-sugar transferases"/>
    <property type="match status" value="1"/>
</dbReference>
<dbReference type="EMBL" id="WIJP01000007">
    <property type="protein sequence ID" value="MQQ29919.1"/>
    <property type="molecule type" value="Genomic_DNA"/>
</dbReference>
<evidence type="ECO:0000313" key="4">
    <source>
        <dbReference type="EMBL" id="MQQ29919.1"/>
    </source>
</evidence>
<name>A0A6I1TVV8_STRMT</name>
<reference evidence="4 5" key="1">
    <citation type="submission" date="2019-10" db="EMBL/GenBank/DDBJ databases">
        <title>Streptococcus mitis of the oral and urogenital tracts.</title>
        <authorList>
            <person name="Price T."/>
            <person name="Mores C.R."/>
            <person name="Putonti C."/>
            <person name="Wolfe A.J."/>
        </authorList>
    </citation>
    <scope>NUCLEOTIDE SEQUENCE [LARGE SCALE GENOMIC DNA]</scope>
    <source>
        <strain evidence="4 5">SM10</strain>
    </source>
</reference>
<evidence type="ECO:0000256" key="1">
    <source>
        <dbReference type="ARBA" id="ARBA00022676"/>
    </source>
</evidence>
<evidence type="ECO:0000256" key="2">
    <source>
        <dbReference type="ARBA" id="ARBA00022679"/>
    </source>
</evidence>
<accession>A0A6I1TVV8</accession>
<sequence length="409" mass="48102">MLEDKKAVVFAGDYGYIRQIETALKSLCYHNSGLKVYIFNQDIPQEWFRFLRPKLQEIGSDLIDCKLIGPQFQMNWSNKLPHINHMTFARYFIPDFVTEDKALYLDSDLIVTGDLTDLFELDLGENYLAAARSCFGVGVGFNAGVLLINNKKWKSKNIRQKLIELTEKEHENVAEGDQSILNMLFHDSYKNLDWNYNFQIGFDYGAAAHNHEFIFQISLNPLPTILHFLSQDKPWNQFSVGRLREVWWHYNLLEWSEILKRWRKQGLCYTVDKYLPKFHCFNLTNSWNIEKIDYLIQKLPDVHFHLAAFTNMSGELVSLSRFQNVTLYPNILPLLVEKIVEKSDLYLDINHDGKMETVYEYIKKYQKPMLTFDNTYYSNIPEGDYAGICQHDLPDEMVEMIKRFMKGKS</sequence>
<dbReference type="CDD" id="cd04194">
    <property type="entry name" value="GT8_A4GalT_like"/>
    <property type="match status" value="1"/>
</dbReference>
<dbReference type="Proteomes" id="UP000438885">
    <property type="component" value="Unassembled WGS sequence"/>
</dbReference>
<evidence type="ECO:0000313" key="5">
    <source>
        <dbReference type="Proteomes" id="UP000438885"/>
    </source>
</evidence>
<dbReference type="Pfam" id="PF01501">
    <property type="entry name" value="Glyco_transf_8"/>
    <property type="match status" value="1"/>
</dbReference>